<protein>
    <submittedName>
        <fullName evidence="2">Uncharacterized protein</fullName>
    </submittedName>
</protein>
<sequence length="145" mass="15840">PPKPPRTHAHDDYLKVKVLHNTDSNNKTSVMVNSAKKSSSEEVEYLSVKDRISKMQQQSDGTPLPLPGTSFLTAGKDYNVELRHTPPSRPPPPKMRPNSGGSLSVCTNTLTKGRPCTQPPVFQGEGPIIIPVSPNRQLTSDSQFP</sequence>
<organism evidence="2 3">
    <name type="scientific">Lymnaea stagnalis</name>
    <name type="common">Great pond snail</name>
    <name type="synonym">Helix stagnalis</name>
    <dbReference type="NCBI Taxonomy" id="6523"/>
    <lineage>
        <taxon>Eukaryota</taxon>
        <taxon>Metazoa</taxon>
        <taxon>Spiralia</taxon>
        <taxon>Lophotrochozoa</taxon>
        <taxon>Mollusca</taxon>
        <taxon>Gastropoda</taxon>
        <taxon>Heterobranchia</taxon>
        <taxon>Euthyneura</taxon>
        <taxon>Panpulmonata</taxon>
        <taxon>Hygrophila</taxon>
        <taxon>Lymnaeoidea</taxon>
        <taxon>Lymnaeidae</taxon>
        <taxon>Lymnaea</taxon>
    </lineage>
</organism>
<evidence type="ECO:0000256" key="1">
    <source>
        <dbReference type="SAM" id="MobiDB-lite"/>
    </source>
</evidence>
<reference evidence="2 3" key="1">
    <citation type="submission" date="2024-04" db="EMBL/GenBank/DDBJ databases">
        <authorList>
            <consortium name="Genoscope - CEA"/>
            <person name="William W."/>
        </authorList>
    </citation>
    <scope>NUCLEOTIDE SEQUENCE [LARGE SCALE GENOMIC DNA]</scope>
</reference>
<accession>A0AAV2INX7</accession>
<comment type="caution">
    <text evidence="2">The sequence shown here is derived from an EMBL/GenBank/DDBJ whole genome shotgun (WGS) entry which is preliminary data.</text>
</comment>
<feature type="compositionally biased region" description="Polar residues" evidence="1">
    <location>
        <begin position="99"/>
        <end position="111"/>
    </location>
</feature>
<feature type="non-terminal residue" evidence="2">
    <location>
        <position position="145"/>
    </location>
</feature>
<feature type="compositionally biased region" description="Polar residues" evidence="1">
    <location>
        <begin position="134"/>
        <end position="145"/>
    </location>
</feature>
<dbReference type="EMBL" id="CAXITT010000993">
    <property type="protein sequence ID" value="CAL1547492.1"/>
    <property type="molecule type" value="Genomic_DNA"/>
</dbReference>
<dbReference type="Proteomes" id="UP001497497">
    <property type="component" value="Unassembled WGS sequence"/>
</dbReference>
<feature type="non-terminal residue" evidence="2">
    <location>
        <position position="1"/>
    </location>
</feature>
<keyword evidence="3" id="KW-1185">Reference proteome</keyword>
<feature type="region of interest" description="Disordered" evidence="1">
    <location>
        <begin position="81"/>
        <end position="145"/>
    </location>
</feature>
<dbReference type="AlphaFoldDB" id="A0AAV2INX7"/>
<evidence type="ECO:0000313" key="3">
    <source>
        <dbReference type="Proteomes" id="UP001497497"/>
    </source>
</evidence>
<proteinExistence type="predicted"/>
<name>A0AAV2INX7_LYMST</name>
<evidence type="ECO:0000313" key="2">
    <source>
        <dbReference type="EMBL" id="CAL1547492.1"/>
    </source>
</evidence>
<gene>
    <name evidence="2" type="ORF">GSLYS_00020809001</name>
</gene>